<dbReference type="PANTHER" id="PTHR45527:SF1">
    <property type="entry name" value="FATTY ACID SYNTHASE"/>
    <property type="match status" value="1"/>
</dbReference>
<protein>
    <submittedName>
        <fullName evidence="3">Ankyrin repeat</fullName>
    </submittedName>
</protein>
<dbReference type="Gene3D" id="3.30.300.30">
    <property type="match status" value="1"/>
</dbReference>
<dbReference type="PROSITE" id="PS00012">
    <property type="entry name" value="PHOSPHOPANTETHEINE"/>
    <property type="match status" value="1"/>
</dbReference>
<dbReference type="AlphaFoldDB" id="A0A096P872"/>
<evidence type="ECO:0000313" key="3">
    <source>
        <dbReference type="EMBL" id="CEG00424.1"/>
    </source>
</evidence>
<feature type="repeat" description="ANK" evidence="1">
    <location>
        <begin position="747"/>
        <end position="779"/>
    </location>
</feature>
<dbReference type="PROSITE" id="PS50088">
    <property type="entry name" value="ANK_REPEAT"/>
    <property type="match status" value="1"/>
</dbReference>
<organism evidence="3 4">
    <name type="scientific">Ostreococcus tauri</name>
    <name type="common">Marine green alga</name>
    <dbReference type="NCBI Taxonomy" id="70448"/>
    <lineage>
        <taxon>Eukaryota</taxon>
        <taxon>Viridiplantae</taxon>
        <taxon>Chlorophyta</taxon>
        <taxon>Mamiellophyceae</taxon>
        <taxon>Mamiellales</taxon>
        <taxon>Bathycoccaceae</taxon>
        <taxon>Ostreococcus</taxon>
    </lineage>
</organism>
<dbReference type="InterPro" id="IPR002110">
    <property type="entry name" value="Ankyrin_rpt"/>
</dbReference>
<dbReference type="InterPro" id="IPR036736">
    <property type="entry name" value="ACP-like_sf"/>
</dbReference>
<dbReference type="Gene3D" id="1.25.10.10">
    <property type="entry name" value="Leucine-rich Repeat Variant"/>
    <property type="match status" value="1"/>
</dbReference>
<evidence type="ECO:0000259" key="2">
    <source>
        <dbReference type="Pfam" id="PF00501"/>
    </source>
</evidence>
<dbReference type="InterPro" id="IPR000873">
    <property type="entry name" value="AMP-dep_synth/lig_dom"/>
</dbReference>
<dbReference type="InterPro" id="IPR016024">
    <property type="entry name" value="ARM-type_fold"/>
</dbReference>
<comment type="caution">
    <text evidence="3">The sequence shown here is derived from an EMBL/GenBank/DDBJ whole genome shotgun (WGS) entry which is preliminary data.</text>
</comment>
<dbReference type="SMART" id="SM00248">
    <property type="entry name" value="ANK"/>
    <property type="match status" value="3"/>
</dbReference>
<dbReference type="RefSeq" id="XP_022840369.1">
    <property type="nucleotide sequence ID" value="XM_022985577.1"/>
</dbReference>
<sequence>MSPPTSARAHVHLARHARERPSDVACVDIALDDAAHARTRSPVCWLELSARVDALAGRLSRRGGRVLSACAGGTEALVCLLACGKVGRAIVSVDARAWPVERVAAAAAATGATTTALTDGSDDGVVDVLRRVMDDDVDVIDVNAPSSTASTSGRDDDRMAESDADEWFVSFTSGTTGGGLKAIANTHARAMAYGAAKARVEELSENSRVCLASNATFDLYPGDVAAAMLSGSAVVVASREVMQRDLARVLTLGDVTHVCCTPTIFSLNRAMPEELPKLRCVSLAGEKMSLQTLERWAPAVSLYNVYGATETTVVQTYARMRGVDDDPSRAGVAYEKFAFVRIVERFEPNASGVAAFASEPGFVGEIAIGGPCVCDGYENDRERTNAMFVSSPLGRVYLTGDRGSIDASGDLFLCGRNDRQVKIRGHRMELDDIESVARSFPELADDAVVFYEDGVLTAHVRISSPRYRAEDADLYSFALERVVERRLPAYAVPRRIVLIPRDEWPLTSSGKTNRPLLKSWLESGRTLVFRPERTPPEPGLETILAEAWARALGFSEDGGISGVGALDAFDALGGNSINVLAVSRALEGDARLAFSTESSNSSRPRDENHVTGLHVGEAAALLRQSGDEPAACAFGHVDGPFAPCEILARPVLRDYAAYLRSRGVDVCGWCSASAAAIDLAPVASRRLLAACGRGVAPVVSALLSCGVQATARCLGAAAASSSEDADIVVNAILERGGVDIAIEASNAGTLATHIAAARGHASILIALLKFGAPPGARDADKQTILHLAVRGGDAETIFVAAKACKQLRTRKGGLEAWDRWKRTAAAWALLAGDAQALAILRDAGAELTSLEADVGSRWVHGTLSAKSKVQMANRPERKRAAERDVMRTLIDRLDDDDDERRAAAGAIRELVCANAENRASALVLGAVPKLCALIRKVRCLDAMGALRNLASHTASAIEAGNHGAMEALGDIIRDVASDEDKRVMYVAASAMRALAFKCDANAERLARASDVAEIVARMCDGMKL</sequence>
<dbReference type="Gene3D" id="3.40.50.12780">
    <property type="entry name" value="N-terminal domain of ligase-like"/>
    <property type="match status" value="1"/>
</dbReference>
<dbReference type="SUPFAM" id="SSF48371">
    <property type="entry name" value="ARM repeat"/>
    <property type="match status" value="1"/>
</dbReference>
<reference evidence="4" key="1">
    <citation type="journal article" date="2006" name="Proc. Natl. Acad. Sci. U.S.A.">
        <title>Genome analysis of the smallest free-living eukaryote Ostreococcus tauri unveils many unique features.</title>
        <authorList>
            <person name="Derelle E."/>
            <person name="Ferraz C."/>
            <person name="Rombauts S."/>
            <person name="Rouze P."/>
            <person name="Worden A.Z."/>
            <person name="Robbens S."/>
            <person name="Partensky F."/>
            <person name="Degroeve S."/>
            <person name="Echeynie S."/>
            <person name="Cooke R."/>
            <person name="Saeys Y."/>
            <person name="Wuyts J."/>
            <person name="Jabbari K."/>
            <person name="Bowler C."/>
            <person name="Panaud O."/>
            <person name="Piegu B."/>
            <person name="Ball S.G."/>
            <person name="Ral J.-P."/>
            <person name="Bouget F.-Y."/>
            <person name="Piganeau G."/>
            <person name="De Baets B."/>
            <person name="Picard A."/>
            <person name="Delseny M."/>
            <person name="Demaille J."/>
            <person name="Van de Peer Y."/>
            <person name="Moreau H."/>
        </authorList>
    </citation>
    <scope>NUCLEOTIDE SEQUENCE [LARGE SCALE GENOMIC DNA]</scope>
    <source>
        <strain evidence="4">OTTH 0595 / CCAP 157/2 / RCC745</strain>
    </source>
</reference>
<dbReference type="SUPFAM" id="SSF56801">
    <property type="entry name" value="Acetyl-CoA synthetase-like"/>
    <property type="match status" value="1"/>
</dbReference>
<dbReference type="Proteomes" id="UP000009170">
    <property type="component" value="Unassembled WGS sequence"/>
</dbReference>
<dbReference type="GeneID" id="9831122"/>
<reference evidence="3 4" key="2">
    <citation type="journal article" date="2014" name="BMC Genomics">
        <title>An improved genome of the model marine alga Ostreococcus tauri unfolds by assessing Illumina de novo assemblies.</title>
        <authorList>
            <person name="Blanc-Mathieu R."/>
            <person name="Verhelst B."/>
            <person name="Derelle E."/>
            <person name="Rombauts S."/>
            <person name="Bouget F.Y."/>
            <person name="Carre I."/>
            <person name="Chateau A."/>
            <person name="Eyre-Walker A."/>
            <person name="Grimsley N."/>
            <person name="Moreau H."/>
            <person name="Piegu B."/>
            <person name="Rivals E."/>
            <person name="Schackwitz W."/>
            <person name="Van de Peer Y."/>
            <person name="Piganeau G."/>
        </authorList>
    </citation>
    <scope>NUCLEOTIDE SEQUENCE [LARGE SCALE GENOMIC DNA]</scope>
    <source>
        <strain evidence="4">OTTH 0595 / CCAP 157/2 / RCC745</strain>
    </source>
</reference>
<feature type="domain" description="AMP-dependent synthetase/ligase" evidence="2">
    <location>
        <begin position="14"/>
        <end position="377"/>
    </location>
</feature>
<dbReference type="EMBL" id="CAID01000016">
    <property type="protein sequence ID" value="CEG00424.1"/>
    <property type="molecule type" value="Genomic_DNA"/>
</dbReference>
<dbReference type="GO" id="GO:0043041">
    <property type="term" value="P:amino acid activation for nonribosomal peptide biosynthetic process"/>
    <property type="evidence" value="ECO:0007669"/>
    <property type="project" value="TreeGrafter"/>
</dbReference>
<dbReference type="SUPFAM" id="SSF48403">
    <property type="entry name" value="Ankyrin repeat"/>
    <property type="match status" value="1"/>
</dbReference>
<dbReference type="InterPro" id="IPR042099">
    <property type="entry name" value="ANL_N_sf"/>
</dbReference>
<accession>A0A096P872</accession>
<dbReference type="InterPro" id="IPR045851">
    <property type="entry name" value="AMP-bd_C_sf"/>
</dbReference>
<proteinExistence type="predicted"/>
<dbReference type="PANTHER" id="PTHR45527">
    <property type="entry name" value="NONRIBOSOMAL PEPTIDE SYNTHETASE"/>
    <property type="match status" value="1"/>
</dbReference>
<dbReference type="InterPro" id="IPR036770">
    <property type="entry name" value="Ankyrin_rpt-contain_sf"/>
</dbReference>
<name>A0A096P872_OSTTA</name>
<dbReference type="InParanoid" id="A0A096P872"/>
<evidence type="ECO:0000313" key="4">
    <source>
        <dbReference type="Proteomes" id="UP000009170"/>
    </source>
</evidence>
<dbReference type="GO" id="GO:0044550">
    <property type="term" value="P:secondary metabolite biosynthetic process"/>
    <property type="evidence" value="ECO:0007669"/>
    <property type="project" value="TreeGrafter"/>
</dbReference>
<dbReference type="Gene3D" id="1.25.40.20">
    <property type="entry name" value="Ankyrin repeat-containing domain"/>
    <property type="match status" value="1"/>
</dbReference>
<dbReference type="GO" id="GO:0031177">
    <property type="term" value="F:phosphopantetheine binding"/>
    <property type="evidence" value="ECO:0007669"/>
    <property type="project" value="TreeGrafter"/>
</dbReference>
<dbReference type="InterPro" id="IPR011989">
    <property type="entry name" value="ARM-like"/>
</dbReference>
<evidence type="ECO:0000256" key="1">
    <source>
        <dbReference type="PROSITE-ProRule" id="PRU00023"/>
    </source>
</evidence>
<keyword evidence="1" id="KW-0040">ANK repeat</keyword>
<dbReference type="Gene3D" id="1.10.1200.10">
    <property type="entry name" value="ACP-like"/>
    <property type="match status" value="1"/>
</dbReference>
<dbReference type="KEGG" id="ota:OT_ostta16g02140"/>
<dbReference type="GO" id="GO:0005737">
    <property type="term" value="C:cytoplasm"/>
    <property type="evidence" value="ECO:0007669"/>
    <property type="project" value="TreeGrafter"/>
</dbReference>
<keyword evidence="4" id="KW-1185">Reference proteome</keyword>
<gene>
    <name evidence="3" type="ORF">OT_ostta16g02140</name>
</gene>
<dbReference type="OrthoDB" id="543652at2759"/>
<dbReference type="Pfam" id="PF12796">
    <property type="entry name" value="Ank_2"/>
    <property type="match status" value="1"/>
</dbReference>
<dbReference type="Pfam" id="PF00501">
    <property type="entry name" value="AMP-binding"/>
    <property type="match status" value="1"/>
</dbReference>
<dbReference type="InterPro" id="IPR006162">
    <property type="entry name" value="Ppantetheine_attach_site"/>
</dbReference>